<dbReference type="InterPro" id="IPR009057">
    <property type="entry name" value="Homeodomain-like_sf"/>
</dbReference>
<dbReference type="SUPFAM" id="SSF46689">
    <property type="entry name" value="Homeodomain-like"/>
    <property type="match status" value="1"/>
</dbReference>
<feature type="domain" description="QsdR TetR regulatory C-terminal" evidence="1">
    <location>
        <begin position="81"/>
        <end position="191"/>
    </location>
</feature>
<proteinExistence type="predicted"/>
<organism evidence="2 3">
    <name type="scientific">Tsukamurella pseudospumae</name>
    <dbReference type="NCBI Taxonomy" id="239498"/>
    <lineage>
        <taxon>Bacteria</taxon>
        <taxon>Bacillati</taxon>
        <taxon>Actinomycetota</taxon>
        <taxon>Actinomycetes</taxon>
        <taxon>Mycobacteriales</taxon>
        <taxon>Tsukamurellaceae</taxon>
        <taxon>Tsukamurella</taxon>
    </lineage>
</organism>
<gene>
    <name evidence="2" type="ORF">AXK61_00925</name>
</gene>
<dbReference type="Proteomes" id="UP000070409">
    <property type="component" value="Unassembled WGS sequence"/>
</dbReference>
<dbReference type="InterPro" id="IPR041485">
    <property type="entry name" value="TetR_C_36"/>
</dbReference>
<comment type="caution">
    <text evidence="2">The sequence shown here is derived from an EMBL/GenBank/DDBJ whole genome shotgun (WGS) entry which is preliminary data.</text>
</comment>
<sequence>MPDGRPAGRATTERRDAVIERATEMFLAGERIEMNELAAHAGVNRNTLFRWFGGRDRILGEVVWSITAPAFDHVARTADGEGAVRIANVLGDFSSVANRGSAFAPFVRREPERAFRVMTTRAGGVQHRILARIVAVIDAEVAAGRYVPELPVDLLAYVLLRTAEAFVYSPIITGEEPDSEKVRLSCAALLGVAAHFLPAGVGVPAGAGRA</sequence>
<reference evidence="2 3" key="1">
    <citation type="submission" date="2016-02" db="EMBL/GenBank/DDBJ databases">
        <authorList>
            <person name="Teng J.L."/>
            <person name="Tang Y."/>
            <person name="Huang Y."/>
            <person name="Guo F."/>
            <person name="Wei W."/>
            <person name="Chen J.H."/>
            <person name="Wong S.Y."/>
            <person name="Lau S.K."/>
            <person name="Woo P.C."/>
        </authorList>
    </citation>
    <scope>NUCLEOTIDE SEQUENCE [LARGE SCALE GENOMIC DNA]</scope>
    <source>
        <strain evidence="2 3">JCM 13375</strain>
    </source>
</reference>
<keyword evidence="3" id="KW-1185">Reference proteome</keyword>
<evidence type="ECO:0000313" key="3">
    <source>
        <dbReference type="Proteomes" id="UP000070409"/>
    </source>
</evidence>
<evidence type="ECO:0000259" key="1">
    <source>
        <dbReference type="Pfam" id="PF18598"/>
    </source>
</evidence>
<evidence type="ECO:0000313" key="2">
    <source>
        <dbReference type="EMBL" id="KXP01409.1"/>
    </source>
</evidence>
<dbReference type="Gene3D" id="1.10.357.10">
    <property type="entry name" value="Tetracycline Repressor, domain 2"/>
    <property type="match status" value="1"/>
</dbReference>
<dbReference type="EMBL" id="LSRE01000001">
    <property type="protein sequence ID" value="KXP01409.1"/>
    <property type="molecule type" value="Genomic_DNA"/>
</dbReference>
<name>A0A137ZTA7_9ACTN</name>
<protein>
    <recommendedName>
        <fullName evidence="1">QsdR TetR regulatory C-terminal domain-containing protein</fullName>
    </recommendedName>
</protein>
<dbReference type="Pfam" id="PF18598">
    <property type="entry name" value="TetR_C_36"/>
    <property type="match status" value="1"/>
</dbReference>
<accession>A0A137ZTA7</accession>